<evidence type="ECO:0008006" key="9">
    <source>
        <dbReference type="Google" id="ProtNLM"/>
    </source>
</evidence>
<dbReference type="InterPro" id="IPR036249">
    <property type="entry name" value="Thioredoxin-like_sf"/>
</dbReference>
<feature type="chain" id="PRO_5044762388" description="Glutaredoxin domain-containing protein" evidence="6">
    <location>
        <begin position="19"/>
        <end position="230"/>
    </location>
</feature>
<keyword evidence="3" id="KW-0249">Electron transport</keyword>
<evidence type="ECO:0000256" key="5">
    <source>
        <dbReference type="ARBA" id="ARBA00023284"/>
    </source>
</evidence>
<gene>
    <name evidence="7" type="ORF">ACHAW5_000145</name>
</gene>
<evidence type="ECO:0000313" key="8">
    <source>
        <dbReference type="Proteomes" id="UP001530315"/>
    </source>
</evidence>
<reference evidence="7 8" key="1">
    <citation type="submission" date="2024-10" db="EMBL/GenBank/DDBJ databases">
        <title>Updated reference genomes for cyclostephanoid diatoms.</title>
        <authorList>
            <person name="Roberts W.R."/>
            <person name="Alverson A.J."/>
        </authorList>
    </citation>
    <scope>NUCLEOTIDE SEQUENCE [LARGE SCALE GENOMIC DNA]</scope>
    <source>
        <strain evidence="7 8">AJA276-08</strain>
    </source>
</reference>
<evidence type="ECO:0000256" key="6">
    <source>
        <dbReference type="SAM" id="SignalP"/>
    </source>
</evidence>
<keyword evidence="6" id="KW-0732">Signal</keyword>
<keyword evidence="2" id="KW-0813">Transport</keyword>
<keyword evidence="4" id="KW-1015">Disulfide bond</keyword>
<dbReference type="Proteomes" id="UP001530315">
    <property type="component" value="Unassembled WGS sequence"/>
</dbReference>
<comment type="caution">
    <text evidence="7">The sequence shown here is derived from an EMBL/GenBank/DDBJ whole genome shotgun (WGS) entry which is preliminary data.</text>
</comment>
<evidence type="ECO:0000256" key="4">
    <source>
        <dbReference type="ARBA" id="ARBA00023157"/>
    </source>
</evidence>
<name>A0ABD3NPC2_9STRA</name>
<dbReference type="PANTHER" id="PTHR46679">
    <property type="match status" value="1"/>
</dbReference>
<evidence type="ECO:0000256" key="1">
    <source>
        <dbReference type="ARBA" id="ARBA00007787"/>
    </source>
</evidence>
<proteinExistence type="inferred from homology"/>
<sequence>MKTFALLIAASLSSPATAFVATSSSAAAAAVVATVGTIDSRLSMSSSTDPDESVVPVVMTPNPVVRLAANGMSLLRPIFALEAKMQAAALGALTNVDGDAVASKIEHMKNANDVLIYTYGLSPFSAEALSMLDAYIGRGEYVNVELGKGWFLLGGEGSETRVALSREVEGGATSLPKIFIGGVCIGGCAELADLAESGELVEMVKRAKVARKGGGKGGGSAGNFLTKMFV</sequence>
<dbReference type="Gene3D" id="3.40.30.10">
    <property type="entry name" value="Glutaredoxin"/>
    <property type="match status" value="1"/>
</dbReference>
<feature type="signal peptide" evidence="6">
    <location>
        <begin position="1"/>
        <end position="18"/>
    </location>
</feature>
<evidence type="ECO:0000313" key="7">
    <source>
        <dbReference type="EMBL" id="KAL3777158.1"/>
    </source>
</evidence>
<comment type="similarity">
    <text evidence="1">Belongs to the glutaredoxin family.</text>
</comment>
<keyword evidence="8" id="KW-1185">Reference proteome</keyword>
<dbReference type="PANTHER" id="PTHR46679:SF1">
    <property type="entry name" value="GLUTAREDOXIN-2, MITOCHONDRIAL"/>
    <property type="match status" value="1"/>
</dbReference>
<dbReference type="AlphaFoldDB" id="A0ABD3NPC2"/>
<keyword evidence="5" id="KW-0676">Redox-active center</keyword>
<dbReference type="SUPFAM" id="SSF52833">
    <property type="entry name" value="Thioredoxin-like"/>
    <property type="match status" value="1"/>
</dbReference>
<accession>A0ABD3NPC2</accession>
<dbReference type="PROSITE" id="PS51354">
    <property type="entry name" value="GLUTAREDOXIN_2"/>
    <property type="match status" value="1"/>
</dbReference>
<organism evidence="7 8">
    <name type="scientific">Stephanodiscus triporus</name>
    <dbReference type="NCBI Taxonomy" id="2934178"/>
    <lineage>
        <taxon>Eukaryota</taxon>
        <taxon>Sar</taxon>
        <taxon>Stramenopiles</taxon>
        <taxon>Ochrophyta</taxon>
        <taxon>Bacillariophyta</taxon>
        <taxon>Coscinodiscophyceae</taxon>
        <taxon>Thalassiosirophycidae</taxon>
        <taxon>Stephanodiscales</taxon>
        <taxon>Stephanodiscaceae</taxon>
        <taxon>Stephanodiscus</taxon>
    </lineage>
</organism>
<dbReference type="EMBL" id="JALLAZ020001309">
    <property type="protein sequence ID" value="KAL3777158.1"/>
    <property type="molecule type" value="Genomic_DNA"/>
</dbReference>
<evidence type="ECO:0000256" key="2">
    <source>
        <dbReference type="ARBA" id="ARBA00022448"/>
    </source>
</evidence>
<evidence type="ECO:0000256" key="3">
    <source>
        <dbReference type="ARBA" id="ARBA00022982"/>
    </source>
</evidence>
<protein>
    <recommendedName>
        <fullName evidence="9">Glutaredoxin domain-containing protein</fullName>
    </recommendedName>
</protein>